<evidence type="ECO:0000313" key="2">
    <source>
        <dbReference type="Proteomes" id="UP000293547"/>
    </source>
</evidence>
<organism evidence="1 2">
    <name type="scientific">Alternaria gaisen</name>
    <dbReference type="NCBI Taxonomy" id="167740"/>
    <lineage>
        <taxon>Eukaryota</taxon>
        <taxon>Fungi</taxon>
        <taxon>Dikarya</taxon>
        <taxon>Ascomycota</taxon>
        <taxon>Pezizomycotina</taxon>
        <taxon>Dothideomycetes</taxon>
        <taxon>Pleosporomycetidae</taxon>
        <taxon>Pleosporales</taxon>
        <taxon>Pleosporineae</taxon>
        <taxon>Pleosporaceae</taxon>
        <taxon>Alternaria</taxon>
        <taxon>Alternaria sect. Alternaria</taxon>
    </lineage>
</organism>
<reference evidence="1 2" key="1">
    <citation type="journal article" date="2019" name="bioRxiv">
        <title>Genomics, evolutionary history and diagnostics of the Alternaria alternata species group including apple and Asian pear pathotypes.</title>
        <authorList>
            <person name="Armitage A.D."/>
            <person name="Cockerton H.M."/>
            <person name="Sreenivasaprasad S."/>
            <person name="Woodhall J.W."/>
            <person name="Lane C.R."/>
            <person name="Harrison R.J."/>
            <person name="Clarkson J.P."/>
        </authorList>
    </citation>
    <scope>NUCLEOTIDE SEQUENCE [LARGE SCALE GENOMIC DNA]</scope>
    <source>
        <strain evidence="1 2">FERA 650</strain>
    </source>
</reference>
<keyword evidence="2" id="KW-1185">Reference proteome</keyword>
<accession>A0ACB6F6E7</accession>
<proteinExistence type="predicted"/>
<comment type="caution">
    <text evidence="1">The sequence shown here is derived from an EMBL/GenBank/DDBJ whole genome shotgun (WGS) entry which is preliminary data.</text>
</comment>
<dbReference type="EMBL" id="PDWZ02000014">
    <property type="protein sequence ID" value="KAB2100026.1"/>
    <property type="molecule type" value="Genomic_DNA"/>
</dbReference>
<sequence>MGKSHLDQRLVYLALRSIFKGADARVRKSKKIHELIQKHHHQHGISNLLEEHNMDMICNVAKTLLEQQVFESTLRAKSRFPEVSEDSQSQSEGQATPSSSASSTETGATRRVVGGRHDIAAVNDDGDSVHQISKNKRTPLQSVNKQVPERTYQQIGSPIPSLYPIYLPFSTQHKVLVSVQHMLESACYTFAQKKLRFVLETEGLECAEAVELHRWSNIFQTQQVEFPEDNLEALGRPLPELLRSMTELRHATVHRTRLSANAAIQIISDAESFVKLVKNDTCINGISRLRRETETIVKALKAKKGSLELKLTGMEKRLEAQRADLERQKLEVIENAFKEDRIYILSAGANLERALTLPVTAMYNRAAMEHEPALEADIEEHVCEGGTSIYNCRIQ</sequence>
<protein>
    <submittedName>
        <fullName evidence="1">Uncharacterized protein</fullName>
    </submittedName>
</protein>
<name>A0ACB6F6E7_9PLEO</name>
<evidence type="ECO:0000313" key="1">
    <source>
        <dbReference type="EMBL" id="KAB2100026.1"/>
    </source>
</evidence>
<gene>
    <name evidence="1" type="ORF">AG0111_0g11775</name>
</gene>
<dbReference type="Proteomes" id="UP000293547">
    <property type="component" value="Unassembled WGS sequence"/>
</dbReference>